<evidence type="ECO:0000256" key="5">
    <source>
        <dbReference type="ARBA" id="ARBA00022475"/>
    </source>
</evidence>
<dbReference type="GO" id="GO:0044780">
    <property type="term" value="P:bacterial-type flagellum assembly"/>
    <property type="evidence" value="ECO:0007669"/>
    <property type="project" value="InterPro"/>
</dbReference>
<evidence type="ECO:0000256" key="2">
    <source>
        <dbReference type="ARBA" id="ARBA00010690"/>
    </source>
</evidence>
<dbReference type="Pfam" id="PF01312">
    <property type="entry name" value="Bac_export_2"/>
    <property type="match status" value="1"/>
</dbReference>
<keyword evidence="10 13" id="KW-0472">Membrane</keyword>
<evidence type="ECO:0000313" key="16">
    <source>
        <dbReference type="Proteomes" id="UP000006695"/>
    </source>
</evidence>
<dbReference type="SUPFAM" id="SSF160544">
    <property type="entry name" value="EscU C-terminal domain-like"/>
    <property type="match status" value="1"/>
</dbReference>
<keyword evidence="15" id="KW-0966">Cell projection</keyword>
<feature type="transmembrane region" description="Helical" evidence="13">
    <location>
        <begin position="85"/>
        <end position="107"/>
    </location>
</feature>
<evidence type="ECO:0000256" key="9">
    <source>
        <dbReference type="ARBA" id="ARBA00022989"/>
    </source>
</evidence>
<dbReference type="InterPro" id="IPR029025">
    <property type="entry name" value="T3SS_substrate_exporter_C"/>
</dbReference>
<comment type="similarity">
    <text evidence="2 13">Belongs to the type III secretion exporter family.</text>
</comment>
<reference evidence="15 16" key="1">
    <citation type="submission" date="2007-05" db="EMBL/GenBank/DDBJ databases">
        <title>Complete sequence of Geobacter uraniireducens Rf4.</title>
        <authorList>
            <consortium name="US DOE Joint Genome Institute"/>
            <person name="Copeland A."/>
            <person name="Lucas S."/>
            <person name="Lapidus A."/>
            <person name="Barry K."/>
            <person name="Detter J.C."/>
            <person name="Glavina del Rio T."/>
            <person name="Hammon N."/>
            <person name="Israni S."/>
            <person name="Dalin E."/>
            <person name="Tice H."/>
            <person name="Pitluck S."/>
            <person name="Chertkov O."/>
            <person name="Brettin T."/>
            <person name="Bruce D."/>
            <person name="Han C."/>
            <person name="Schmutz J."/>
            <person name="Larimer F."/>
            <person name="Land M."/>
            <person name="Hauser L."/>
            <person name="Kyrpides N."/>
            <person name="Mikhailova N."/>
            <person name="Shelobolina E."/>
            <person name="Aklujkar M."/>
            <person name="Lovley D."/>
            <person name="Richardson P."/>
        </authorList>
    </citation>
    <scope>NUCLEOTIDE SEQUENCE [LARGE SCALE GENOMIC DNA]</scope>
    <source>
        <strain evidence="15 16">Rf4</strain>
    </source>
</reference>
<evidence type="ECO:0000256" key="3">
    <source>
        <dbReference type="ARBA" id="ARBA00021622"/>
    </source>
</evidence>
<keyword evidence="8 13" id="KW-0653">Protein transport</keyword>
<dbReference type="STRING" id="351605.Gura_4196"/>
<keyword evidence="7 13" id="KW-1005">Bacterial flagellum biogenesis</keyword>
<dbReference type="PANTHER" id="PTHR30531">
    <property type="entry name" value="FLAGELLAR BIOSYNTHETIC PROTEIN FLHB"/>
    <property type="match status" value="1"/>
</dbReference>
<feature type="compositionally biased region" description="Basic and acidic residues" evidence="14">
    <location>
        <begin position="17"/>
        <end position="28"/>
    </location>
</feature>
<dbReference type="PANTHER" id="PTHR30531:SF12">
    <property type="entry name" value="FLAGELLAR BIOSYNTHETIC PROTEIN FLHB"/>
    <property type="match status" value="1"/>
</dbReference>
<dbReference type="AlphaFoldDB" id="A5G971"/>
<keyword evidence="15" id="KW-0969">Cilium</keyword>
<dbReference type="GO" id="GO:0005886">
    <property type="term" value="C:plasma membrane"/>
    <property type="evidence" value="ECO:0007669"/>
    <property type="project" value="UniProtKB-SubCell"/>
</dbReference>
<feature type="region of interest" description="Disordered" evidence="14">
    <location>
        <begin position="1"/>
        <end position="28"/>
    </location>
</feature>
<evidence type="ECO:0000313" key="15">
    <source>
        <dbReference type="EMBL" id="ABQ28339.1"/>
    </source>
</evidence>
<comment type="subcellular location">
    <subcellularLocation>
        <location evidence="1">Cell membrane</location>
        <topology evidence="1">Multi-pass membrane protein</topology>
    </subcellularLocation>
</comment>
<dbReference type="OrthoDB" id="9807950at2"/>
<dbReference type="PRINTS" id="PR00950">
    <property type="entry name" value="TYPE3IMSPROT"/>
</dbReference>
<keyword evidence="4 13" id="KW-0813">Transport</keyword>
<evidence type="ECO:0000256" key="11">
    <source>
        <dbReference type="ARBA" id="ARBA00023225"/>
    </source>
</evidence>
<evidence type="ECO:0000256" key="10">
    <source>
        <dbReference type="ARBA" id="ARBA00023136"/>
    </source>
</evidence>
<dbReference type="Proteomes" id="UP000006695">
    <property type="component" value="Chromosome"/>
</dbReference>
<evidence type="ECO:0000256" key="13">
    <source>
        <dbReference type="RuleBase" id="RU364091"/>
    </source>
</evidence>
<dbReference type="NCBIfam" id="TIGR00328">
    <property type="entry name" value="flhB"/>
    <property type="match status" value="1"/>
</dbReference>
<evidence type="ECO:0000256" key="12">
    <source>
        <dbReference type="ARBA" id="ARBA00025078"/>
    </source>
</evidence>
<protein>
    <recommendedName>
        <fullName evidence="3 13">Flagellar biosynthetic protein FlhB</fullName>
    </recommendedName>
</protein>
<feature type="compositionally biased region" description="Basic and acidic residues" evidence="14">
    <location>
        <begin position="1"/>
        <end position="10"/>
    </location>
</feature>
<evidence type="ECO:0000256" key="6">
    <source>
        <dbReference type="ARBA" id="ARBA00022692"/>
    </source>
</evidence>
<dbReference type="InterPro" id="IPR006135">
    <property type="entry name" value="T3SS_substrate_exporter"/>
</dbReference>
<proteinExistence type="inferred from homology"/>
<feature type="transmembrane region" description="Helical" evidence="13">
    <location>
        <begin position="33"/>
        <end position="54"/>
    </location>
</feature>
<keyword evidence="9 13" id="KW-1133">Transmembrane helix</keyword>
<keyword evidence="16" id="KW-1185">Reference proteome</keyword>
<gene>
    <name evidence="13" type="primary">flhB</name>
    <name evidence="15" type="ordered locus">Gura_4196</name>
</gene>
<organism evidence="15 16">
    <name type="scientific">Geotalea uraniireducens (strain Rf4)</name>
    <name type="common">Geobacter uraniireducens</name>
    <dbReference type="NCBI Taxonomy" id="351605"/>
    <lineage>
        <taxon>Bacteria</taxon>
        <taxon>Pseudomonadati</taxon>
        <taxon>Thermodesulfobacteriota</taxon>
        <taxon>Desulfuromonadia</taxon>
        <taxon>Geobacterales</taxon>
        <taxon>Geobacteraceae</taxon>
        <taxon>Geotalea</taxon>
    </lineage>
</organism>
<dbReference type="FunFam" id="3.40.1690.10:FF:000001">
    <property type="entry name" value="Flagellar biosynthetic protein FlhB"/>
    <property type="match status" value="1"/>
</dbReference>
<evidence type="ECO:0000256" key="4">
    <source>
        <dbReference type="ARBA" id="ARBA00022448"/>
    </source>
</evidence>
<dbReference type="MEROPS" id="N06.A01"/>
<feature type="transmembrane region" description="Helical" evidence="13">
    <location>
        <begin position="142"/>
        <end position="161"/>
    </location>
</feature>
<dbReference type="HOGENOM" id="CLU_041013_1_2_7"/>
<evidence type="ECO:0000256" key="1">
    <source>
        <dbReference type="ARBA" id="ARBA00004651"/>
    </source>
</evidence>
<keyword evidence="6 13" id="KW-0812">Transmembrane</keyword>
<keyword evidence="5 13" id="KW-1003">Cell membrane</keyword>
<dbReference type="KEGG" id="gur:Gura_4196"/>
<dbReference type="RefSeq" id="WP_011940970.1">
    <property type="nucleotide sequence ID" value="NC_009483.1"/>
</dbReference>
<dbReference type="GO" id="GO:0009306">
    <property type="term" value="P:protein secretion"/>
    <property type="evidence" value="ECO:0007669"/>
    <property type="project" value="InterPro"/>
</dbReference>
<sequence length="354" mass="39482">MSEQDKHSKTEQPTGKRISDAKEKGNIPRSRDLTSTVTLMAGIIALYVTGGFMFSTLKGSAKELLAGIATQDMTQAGVYTLMLKLLFTTTLVLAPFLLVVVVAGLVAEISQGGISTSFEKIGFDFEKLNPVQGVKRLFNKDAAVQVLKSFLKIVIVGYMAYRVMRDEVNNLIYLVDMDIGGITEFIGHISFKIVLHTCGALFILSVLDLIFVKWRFIENLKMTKQEVKDENKDSEGDPHIKGKIKQKQFEQARRRMRLIIPTADVVVTNPTHFAVALKYDRQKMAAPVVLAKGADFLAQRIKEIARESNITLVENRFLARELYAQVKEGEEIPEALYAAVAEILAYVYSLKGKI</sequence>
<evidence type="ECO:0000256" key="7">
    <source>
        <dbReference type="ARBA" id="ARBA00022795"/>
    </source>
</evidence>
<dbReference type="Gene3D" id="3.40.1690.10">
    <property type="entry name" value="secretion proteins EscU"/>
    <property type="match status" value="1"/>
</dbReference>
<accession>A5G971</accession>
<evidence type="ECO:0000256" key="14">
    <source>
        <dbReference type="SAM" id="MobiDB-lite"/>
    </source>
</evidence>
<keyword evidence="15" id="KW-0282">Flagellum</keyword>
<dbReference type="InterPro" id="IPR006136">
    <property type="entry name" value="FlhB"/>
</dbReference>
<comment type="function">
    <text evidence="12 13">Required for formation of the rod structure in the basal body of the flagellar apparatus. Together with FliI and FliH, may constitute the export apparatus of flagellin.</text>
</comment>
<feature type="transmembrane region" description="Helical" evidence="13">
    <location>
        <begin position="193"/>
        <end position="212"/>
    </location>
</feature>
<dbReference type="Gene3D" id="6.10.250.2080">
    <property type="match status" value="1"/>
</dbReference>
<evidence type="ECO:0000256" key="8">
    <source>
        <dbReference type="ARBA" id="ARBA00022927"/>
    </source>
</evidence>
<dbReference type="EMBL" id="CP000698">
    <property type="protein sequence ID" value="ABQ28339.1"/>
    <property type="molecule type" value="Genomic_DNA"/>
</dbReference>
<keyword evidence="11 13" id="KW-1006">Bacterial flagellum protein export</keyword>
<name>A5G971_GEOUR</name>